<dbReference type="OrthoDB" id="1669234at2759"/>
<reference evidence="2 3" key="1">
    <citation type="submission" date="2020-02" db="EMBL/GenBank/DDBJ databases">
        <authorList>
            <person name="Ma Q."/>
            <person name="Huang Y."/>
            <person name="Song X."/>
            <person name="Pei D."/>
        </authorList>
    </citation>
    <scope>NUCLEOTIDE SEQUENCE [LARGE SCALE GENOMIC DNA]</scope>
    <source>
        <strain evidence="2">Sxm20200214</strain>
        <tissue evidence="2">Leaf</tissue>
    </source>
</reference>
<organism evidence="2 3">
    <name type="scientific">Brassica carinata</name>
    <name type="common">Ethiopian mustard</name>
    <name type="synonym">Abyssinian cabbage</name>
    <dbReference type="NCBI Taxonomy" id="52824"/>
    <lineage>
        <taxon>Eukaryota</taxon>
        <taxon>Viridiplantae</taxon>
        <taxon>Streptophyta</taxon>
        <taxon>Embryophyta</taxon>
        <taxon>Tracheophyta</taxon>
        <taxon>Spermatophyta</taxon>
        <taxon>Magnoliopsida</taxon>
        <taxon>eudicotyledons</taxon>
        <taxon>Gunneridae</taxon>
        <taxon>Pentapetalae</taxon>
        <taxon>rosids</taxon>
        <taxon>malvids</taxon>
        <taxon>Brassicales</taxon>
        <taxon>Brassicaceae</taxon>
        <taxon>Brassiceae</taxon>
        <taxon>Brassica</taxon>
    </lineage>
</organism>
<dbReference type="Gene3D" id="1.10.510.10">
    <property type="entry name" value="Transferase(Phosphotransferase) domain 1"/>
    <property type="match status" value="1"/>
</dbReference>
<gene>
    <name evidence="2" type="ORF">Bca52824_007468</name>
</gene>
<protein>
    <recommendedName>
        <fullName evidence="1">non-specific serine/threonine protein kinase</fullName>
        <ecNumber evidence="1">2.7.11.1</ecNumber>
    </recommendedName>
</protein>
<dbReference type="PANTHER" id="PTHR47460">
    <property type="entry name" value="SERINE/THREONINE-PROTEIN KINASE-LIKE PROTEIN ACR4"/>
    <property type="match status" value="1"/>
</dbReference>
<comment type="caution">
    <text evidence="2">The sequence shown here is derived from an EMBL/GenBank/DDBJ whole genome shotgun (WGS) entry which is preliminary data.</text>
</comment>
<evidence type="ECO:0000256" key="1">
    <source>
        <dbReference type="ARBA" id="ARBA00012513"/>
    </source>
</evidence>
<accession>A0A8X7W917</accession>
<evidence type="ECO:0000313" key="3">
    <source>
        <dbReference type="Proteomes" id="UP000886595"/>
    </source>
</evidence>
<keyword evidence="3" id="KW-1185">Reference proteome</keyword>
<dbReference type="Proteomes" id="UP000886595">
    <property type="component" value="Unassembled WGS sequence"/>
</dbReference>
<evidence type="ECO:0000313" key="2">
    <source>
        <dbReference type="EMBL" id="KAG2324740.1"/>
    </source>
</evidence>
<dbReference type="PANTHER" id="PTHR47460:SF1">
    <property type="entry name" value="SERINE_THREONINE-PROTEIN KINASE-LIKE PROTEIN ACR4"/>
    <property type="match status" value="1"/>
</dbReference>
<dbReference type="GO" id="GO:0004674">
    <property type="term" value="F:protein serine/threonine kinase activity"/>
    <property type="evidence" value="ECO:0007669"/>
    <property type="project" value="UniProtKB-KW"/>
</dbReference>
<dbReference type="EC" id="2.7.11.1" evidence="1"/>
<proteinExistence type="predicted"/>
<dbReference type="AlphaFoldDB" id="A0A8X7W917"/>
<name>A0A8X7W917_BRACI</name>
<sequence length="80" mass="9198">MVKWTVPLIKAGDITEKILDPVLKQPTETEALKRIISLACKCVKMRGKHSPSMDKVTTALKRRLEQLISNRNTLERLRRT</sequence>
<dbReference type="EMBL" id="JAAMPC010000002">
    <property type="protein sequence ID" value="KAG2324740.1"/>
    <property type="molecule type" value="Genomic_DNA"/>
</dbReference>